<dbReference type="EMBL" id="BMZR01000005">
    <property type="protein sequence ID" value="GHD35709.1"/>
    <property type="molecule type" value="Genomic_DNA"/>
</dbReference>
<accession>A0ABQ3GU13</accession>
<protein>
    <submittedName>
        <fullName evidence="1">Uncharacterized protein</fullName>
    </submittedName>
</protein>
<dbReference type="Proteomes" id="UP000610203">
    <property type="component" value="Unassembled WGS sequence"/>
</dbReference>
<name>A0ABQ3GU13_9GAMM</name>
<sequence>MSSIADGLSADSGLSVAAEGLALTFGVSLDFDFDFDNDTNNSVDDDHNGQ</sequence>
<organism evidence="1 2">
    <name type="scientific">Psychrobacter glaciei</name>
    <dbReference type="NCBI Taxonomy" id="619771"/>
    <lineage>
        <taxon>Bacteria</taxon>
        <taxon>Pseudomonadati</taxon>
        <taxon>Pseudomonadota</taxon>
        <taxon>Gammaproteobacteria</taxon>
        <taxon>Moraxellales</taxon>
        <taxon>Moraxellaceae</taxon>
        <taxon>Psychrobacter</taxon>
    </lineage>
</organism>
<reference evidence="2" key="1">
    <citation type="journal article" date="2019" name="Int. J. Syst. Evol. Microbiol.">
        <title>The Global Catalogue of Microorganisms (GCM) 10K type strain sequencing project: providing services to taxonomists for standard genome sequencing and annotation.</title>
        <authorList>
            <consortium name="The Broad Institute Genomics Platform"/>
            <consortium name="The Broad Institute Genome Sequencing Center for Infectious Disease"/>
            <person name="Wu L."/>
            <person name="Ma J."/>
        </authorList>
    </citation>
    <scope>NUCLEOTIDE SEQUENCE [LARGE SCALE GENOMIC DNA]</scope>
    <source>
        <strain evidence="2">KCTC 42280</strain>
    </source>
</reference>
<comment type="caution">
    <text evidence="1">The sequence shown here is derived from an EMBL/GenBank/DDBJ whole genome shotgun (WGS) entry which is preliminary data.</text>
</comment>
<gene>
    <name evidence="1" type="ORF">GCM10016272_21910</name>
</gene>
<evidence type="ECO:0000313" key="2">
    <source>
        <dbReference type="Proteomes" id="UP000610203"/>
    </source>
</evidence>
<keyword evidence="2" id="KW-1185">Reference proteome</keyword>
<proteinExistence type="predicted"/>
<evidence type="ECO:0000313" key="1">
    <source>
        <dbReference type="EMBL" id="GHD35709.1"/>
    </source>
</evidence>